<name>A0A183KB93_9TREM</name>
<sequence length="44" mass="4960">MISLDPFDRHSLDVLGPNSSCTMHSSFSVCSRIRCCRADVRDML</sequence>
<protein>
    <submittedName>
        <fullName evidence="1 3">Uncharacterized protein</fullName>
    </submittedName>
</protein>
<dbReference type="EMBL" id="UZAK01035003">
    <property type="protein sequence ID" value="VDP48159.1"/>
    <property type="molecule type" value="Genomic_DNA"/>
</dbReference>
<evidence type="ECO:0000313" key="2">
    <source>
        <dbReference type="Proteomes" id="UP000279833"/>
    </source>
</evidence>
<evidence type="ECO:0000313" key="3">
    <source>
        <dbReference type="WBParaSite" id="SCUD_0001228401-mRNA-1"/>
    </source>
</evidence>
<dbReference type="WBParaSite" id="SCUD_0001228401-mRNA-1">
    <property type="protein sequence ID" value="SCUD_0001228401-mRNA-1"/>
    <property type="gene ID" value="SCUD_0001228401"/>
</dbReference>
<reference evidence="1 2" key="2">
    <citation type="submission" date="2018-11" db="EMBL/GenBank/DDBJ databases">
        <authorList>
            <consortium name="Pathogen Informatics"/>
        </authorList>
    </citation>
    <scope>NUCLEOTIDE SEQUENCE [LARGE SCALE GENOMIC DNA]</scope>
    <source>
        <strain evidence="1">Dakar</strain>
        <strain evidence="2">Dakar, Senegal</strain>
    </source>
</reference>
<accession>A0A183KB93</accession>
<gene>
    <name evidence="1" type="ORF">SCUD_LOCUS12281</name>
</gene>
<dbReference type="Proteomes" id="UP000279833">
    <property type="component" value="Unassembled WGS sequence"/>
</dbReference>
<evidence type="ECO:0000313" key="1">
    <source>
        <dbReference type="EMBL" id="VDP48159.1"/>
    </source>
</evidence>
<reference evidence="3" key="1">
    <citation type="submission" date="2016-06" db="UniProtKB">
        <authorList>
            <consortium name="WormBaseParasite"/>
        </authorList>
    </citation>
    <scope>IDENTIFICATION</scope>
</reference>
<proteinExistence type="predicted"/>
<organism evidence="3">
    <name type="scientific">Schistosoma curassoni</name>
    <dbReference type="NCBI Taxonomy" id="6186"/>
    <lineage>
        <taxon>Eukaryota</taxon>
        <taxon>Metazoa</taxon>
        <taxon>Spiralia</taxon>
        <taxon>Lophotrochozoa</taxon>
        <taxon>Platyhelminthes</taxon>
        <taxon>Trematoda</taxon>
        <taxon>Digenea</taxon>
        <taxon>Strigeidida</taxon>
        <taxon>Schistosomatoidea</taxon>
        <taxon>Schistosomatidae</taxon>
        <taxon>Schistosoma</taxon>
    </lineage>
</organism>
<dbReference type="AlphaFoldDB" id="A0A183KB93"/>
<keyword evidence="2" id="KW-1185">Reference proteome</keyword>